<dbReference type="STRING" id="46835.A0A504YZ69"/>
<feature type="compositionally biased region" description="Polar residues" evidence="1">
    <location>
        <begin position="61"/>
        <end position="87"/>
    </location>
</feature>
<comment type="caution">
    <text evidence="2">The sequence shown here is derived from an EMBL/GenBank/DDBJ whole genome shotgun (WGS) entry which is preliminary data.</text>
</comment>
<reference evidence="2 3" key="1">
    <citation type="submission" date="2019-04" db="EMBL/GenBank/DDBJ databases">
        <title>Annotation for the trematode Fasciola gigantica.</title>
        <authorList>
            <person name="Choi Y.-J."/>
        </authorList>
    </citation>
    <scope>NUCLEOTIDE SEQUENCE [LARGE SCALE GENOMIC DNA]</scope>
    <source>
        <strain evidence="2">Uganda_cow_1</strain>
    </source>
</reference>
<proteinExistence type="predicted"/>
<dbReference type="OrthoDB" id="10047254at2759"/>
<dbReference type="AlphaFoldDB" id="A0A504YZ69"/>
<evidence type="ECO:0000313" key="2">
    <source>
        <dbReference type="EMBL" id="TPP65371.1"/>
    </source>
</evidence>
<name>A0A504YZ69_FASGI</name>
<evidence type="ECO:0000256" key="1">
    <source>
        <dbReference type="SAM" id="MobiDB-lite"/>
    </source>
</evidence>
<dbReference type="Proteomes" id="UP000316759">
    <property type="component" value="Unassembled WGS sequence"/>
</dbReference>
<keyword evidence="3" id="KW-1185">Reference proteome</keyword>
<organism evidence="2 3">
    <name type="scientific">Fasciola gigantica</name>
    <name type="common">Giant liver fluke</name>
    <dbReference type="NCBI Taxonomy" id="46835"/>
    <lineage>
        <taxon>Eukaryota</taxon>
        <taxon>Metazoa</taxon>
        <taxon>Spiralia</taxon>
        <taxon>Lophotrochozoa</taxon>
        <taxon>Platyhelminthes</taxon>
        <taxon>Trematoda</taxon>
        <taxon>Digenea</taxon>
        <taxon>Plagiorchiida</taxon>
        <taxon>Echinostomata</taxon>
        <taxon>Echinostomatoidea</taxon>
        <taxon>Fasciolidae</taxon>
        <taxon>Fasciola</taxon>
    </lineage>
</organism>
<gene>
    <name evidence="2" type="ORF">FGIG_07366</name>
</gene>
<accession>A0A504YZ69</accession>
<feature type="region of interest" description="Disordered" evidence="1">
    <location>
        <begin position="58"/>
        <end position="109"/>
    </location>
</feature>
<dbReference type="EMBL" id="SUNJ01003293">
    <property type="protein sequence ID" value="TPP65371.1"/>
    <property type="molecule type" value="Genomic_DNA"/>
</dbReference>
<sequence>MWLTVPGPVLLKRMDRSSKYDTMVEKVDLISYNPHYALVKLPHGSTKNVPIHALALRGDTSVPSTSESPLVTSPNDLPRDQSTSADFSDSLKIHNANSVQTHTDPRDDSLSEILSLQHRTRAYRLRNREV</sequence>
<evidence type="ECO:0000313" key="3">
    <source>
        <dbReference type="Proteomes" id="UP000316759"/>
    </source>
</evidence>
<protein>
    <submittedName>
        <fullName evidence="2">Uncharacterized protein</fullName>
    </submittedName>
</protein>